<comment type="caution">
    <text evidence="2">The sequence shown here is derived from an EMBL/GenBank/DDBJ whole genome shotgun (WGS) entry which is preliminary data.</text>
</comment>
<evidence type="ECO:0000313" key="2">
    <source>
        <dbReference type="EMBL" id="KAF8880909.1"/>
    </source>
</evidence>
<sequence length="183" mass="20687">MLSFLGDRFKYLISSLLRPLIIIMAPEPSSSLFPPYPLSVTAYESLVSGSYIFRKDQPNENAEHFRVKEVRLYKCRSHPFHEYVIAHVSSPNIKSAYLRLERTRVKPKEEDTTEEDFLSRLPNTALADAFKEAISEAEESENFAPEDTPTPSPPHCPQPGLPLNPHRVCLASIQILSLIPPTP</sequence>
<reference evidence="2" key="1">
    <citation type="submission" date="2020-11" db="EMBL/GenBank/DDBJ databases">
        <authorList>
            <consortium name="DOE Joint Genome Institute"/>
            <person name="Ahrendt S."/>
            <person name="Riley R."/>
            <person name="Andreopoulos W."/>
            <person name="LaButti K."/>
            <person name="Pangilinan J."/>
            <person name="Ruiz-duenas F.J."/>
            <person name="Barrasa J.M."/>
            <person name="Sanchez-Garcia M."/>
            <person name="Camarero S."/>
            <person name="Miyauchi S."/>
            <person name="Serrano A."/>
            <person name="Linde D."/>
            <person name="Babiker R."/>
            <person name="Drula E."/>
            <person name="Ayuso-Fernandez I."/>
            <person name="Pacheco R."/>
            <person name="Padilla G."/>
            <person name="Ferreira P."/>
            <person name="Barriuso J."/>
            <person name="Kellner H."/>
            <person name="Castanera R."/>
            <person name="Alfaro M."/>
            <person name="Ramirez L."/>
            <person name="Pisabarro A.G."/>
            <person name="Kuo A."/>
            <person name="Tritt A."/>
            <person name="Lipzen A."/>
            <person name="He G."/>
            <person name="Yan M."/>
            <person name="Ng V."/>
            <person name="Cullen D."/>
            <person name="Martin F."/>
            <person name="Rosso M.-N."/>
            <person name="Henrissat B."/>
            <person name="Hibbett D."/>
            <person name="Martinez A.T."/>
            <person name="Grigoriev I.V."/>
        </authorList>
    </citation>
    <scope>NUCLEOTIDE SEQUENCE</scope>
    <source>
        <strain evidence="2">AH 44721</strain>
    </source>
</reference>
<feature type="compositionally biased region" description="Pro residues" evidence="1">
    <location>
        <begin position="148"/>
        <end position="157"/>
    </location>
</feature>
<keyword evidence="3" id="KW-1185">Reference proteome</keyword>
<organism evidence="2 3">
    <name type="scientific">Gymnopilus junonius</name>
    <name type="common">Spectacular rustgill mushroom</name>
    <name type="synonym">Gymnopilus spectabilis subsp. junonius</name>
    <dbReference type="NCBI Taxonomy" id="109634"/>
    <lineage>
        <taxon>Eukaryota</taxon>
        <taxon>Fungi</taxon>
        <taxon>Dikarya</taxon>
        <taxon>Basidiomycota</taxon>
        <taxon>Agaricomycotina</taxon>
        <taxon>Agaricomycetes</taxon>
        <taxon>Agaricomycetidae</taxon>
        <taxon>Agaricales</taxon>
        <taxon>Agaricineae</taxon>
        <taxon>Hymenogastraceae</taxon>
        <taxon>Gymnopilus</taxon>
    </lineage>
</organism>
<accession>A0A9P5TH97</accession>
<proteinExistence type="predicted"/>
<gene>
    <name evidence="2" type="ORF">CPB84DRAFT_259687</name>
</gene>
<evidence type="ECO:0000313" key="3">
    <source>
        <dbReference type="Proteomes" id="UP000724874"/>
    </source>
</evidence>
<dbReference type="EMBL" id="JADNYJ010000136">
    <property type="protein sequence ID" value="KAF8880909.1"/>
    <property type="molecule type" value="Genomic_DNA"/>
</dbReference>
<dbReference type="Proteomes" id="UP000724874">
    <property type="component" value="Unassembled WGS sequence"/>
</dbReference>
<protein>
    <submittedName>
        <fullName evidence="2">Uncharacterized protein</fullName>
    </submittedName>
</protein>
<feature type="region of interest" description="Disordered" evidence="1">
    <location>
        <begin position="136"/>
        <end position="157"/>
    </location>
</feature>
<dbReference type="AlphaFoldDB" id="A0A9P5TH97"/>
<evidence type="ECO:0000256" key="1">
    <source>
        <dbReference type="SAM" id="MobiDB-lite"/>
    </source>
</evidence>
<name>A0A9P5TH97_GYMJU</name>